<reference evidence="1 2" key="1">
    <citation type="submission" date="2019-02" db="EMBL/GenBank/DDBJ databases">
        <title>Deep-cultivation of Planctomycetes and their phenomic and genomic characterization uncovers novel biology.</title>
        <authorList>
            <person name="Wiegand S."/>
            <person name="Jogler M."/>
            <person name="Boedeker C."/>
            <person name="Pinto D."/>
            <person name="Vollmers J."/>
            <person name="Rivas-Marin E."/>
            <person name="Kohn T."/>
            <person name="Peeters S.H."/>
            <person name="Heuer A."/>
            <person name="Rast P."/>
            <person name="Oberbeckmann S."/>
            <person name="Bunk B."/>
            <person name="Jeske O."/>
            <person name="Meyerdierks A."/>
            <person name="Storesund J.E."/>
            <person name="Kallscheuer N."/>
            <person name="Luecker S."/>
            <person name="Lage O.M."/>
            <person name="Pohl T."/>
            <person name="Merkel B.J."/>
            <person name="Hornburger P."/>
            <person name="Mueller R.-W."/>
            <person name="Bruemmer F."/>
            <person name="Labrenz M."/>
            <person name="Spormann A.M."/>
            <person name="Op Den Camp H."/>
            <person name="Overmann J."/>
            <person name="Amann R."/>
            <person name="Jetten M.S.M."/>
            <person name="Mascher T."/>
            <person name="Medema M.H."/>
            <person name="Devos D.P."/>
            <person name="Kaster A.-K."/>
            <person name="Ovreas L."/>
            <person name="Rohde M."/>
            <person name="Galperin M.Y."/>
            <person name="Jogler C."/>
        </authorList>
    </citation>
    <scope>NUCLEOTIDE SEQUENCE [LARGE SCALE GENOMIC DNA]</scope>
    <source>
        <strain evidence="1 2">Pla108</strain>
    </source>
</reference>
<comment type="caution">
    <text evidence="1">The sequence shown here is derived from an EMBL/GenBank/DDBJ whole genome shotgun (WGS) entry which is preliminary data.</text>
</comment>
<proteinExistence type="predicted"/>
<keyword evidence="2" id="KW-1185">Reference proteome</keyword>
<evidence type="ECO:0000313" key="2">
    <source>
        <dbReference type="Proteomes" id="UP000317421"/>
    </source>
</evidence>
<sequence>MVGDLLKFAVESAGENLTKLRALDLGAGNGIMGDVLKHHGMARAVGADIIPEARDAAYRDRPHVYDEYYVSDFTDLDESDHEHLAEWSFNCLTCVAALGFGDIPASAFLQAMQLIQSGGWVAFNIKETFLDKSDNSGFSRLIRELIFSEFLDLHQLQRYRHRLAMDGSPLFYFALVAKKNADIPASFLEEHGFAGA</sequence>
<name>A0A5C6AJ81_9BACT</name>
<dbReference type="AlphaFoldDB" id="A0A5C6AJ81"/>
<organism evidence="1 2">
    <name type="scientific">Botrimarina colliarenosi</name>
    <dbReference type="NCBI Taxonomy" id="2528001"/>
    <lineage>
        <taxon>Bacteria</taxon>
        <taxon>Pseudomonadati</taxon>
        <taxon>Planctomycetota</taxon>
        <taxon>Planctomycetia</taxon>
        <taxon>Pirellulales</taxon>
        <taxon>Lacipirellulaceae</taxon>
        <taxon>Botrimarina</taxon>
    </lineage>
</organism>
<dbReference type="EMBL" id="SJPR01000001">
    <property type="protein sequence ID" value="TWU00103.1"/>
    <property type="molecule type" value="Genomic_DNA"/>
</dbReference>
<dbReference type="Pfam" id="PF13489">
    <property type="entry name" value="Methyltransf_23"/>
    <property type="match status" value="1"/>
</dbReference>
<dbReference type="InterPro" id="IPR029063">
    <property type="entry name" value="SAM-dependent_MTases_sf"/>
</dbReference>
<dbReference type="Gene3D" id="3.40.50.150">
    <property type="entry name" value="Vaccinia Virus protein VP39"/>
    <property type="match status" value="1"/>
</dbReference>
<accession>A0A5C6AJ81</accession>
<dbReference type="Proteomes" id="UP000317421">
    <property type="component" value="Unassembled WGS sequence"/>
</dbReference>
<dbReference type="RefSeq" id="WP_390615194.1">
    <property type="nucleotide sequence ID" value="NZ_SJPR01000001.1"/>
</dbReference>
<protein>
    <submittedName>
        <fullName evidence="1">Uncharacterized protein</fullName>
    </submittedName>
</protein>
<gene>
    <name evidence="1" type="ORF">Pla108_10470</name>
</gene>
<dbReference type="SUPFAM" id="SSF53335">
    <property type="entry name" value="S-adenosyl-L-methionine-dependent methyltransferases"/>
    <property type="match status" value="1"/>
</dbReference>
<evidence type="ECO:0000313" key="1">
    <source>
        <dbReference type="EMBL" id="TWU00103.1"/>
    </source>
</evidence>